<dbReference type="AlphaFoldDB" id="A0A6T8AAK2"/>
<dbReference type="EMBL" id="HBEZ01038093">
    <property type="protein sequence ID" value="CAD8643240.1"/>
    <property type="molecule type" value="Transcribed_RNA"/>
</dbReference>
<accession>A0A6T8AAK2</accession>
<dbReference type="EMBL" id="HBEZ01038094">
    <property type="protein sequence ID" value="CAD8643241.1"/>
    <property type="molecule type" value="Transcribed_RNA"/>
</dbReference>
<evidence type="ECO:0000313" key="2">
    <source>
        <dbReference type="EMBL" id="CAD8643241.1"/>
    </source>
</evidence>
<reference evidence="2" key="1">
    <citation type="submission" date="2021-01" db="EMBL/GenBank/DDBJ databases">
        <authorList>
            <person name="Corre E."/>
            <person name="Pelletier E."/>
            <person name="Niang G."/>
            <person name="Scheremetjew M."/>
            <person name="Finn R."/>
            <person name="Kale V."/>
            <person name="Holt S."/>
            <person name="Cochrane G."/>
            <person name="Meng A."/>
            <person name="Brown T."/>
            <person name="Cohen L."/>
        </authorList>
    </citation>
    <scope>NUCLEOTIDE SEQUENCE</scope>
    <source>
        <strain evidence="2">CCAP979/52</strain>
    </source>
</reference>
<name>A0A6T8AAK2_9CRYP</name>
<sequence length="134" mass="13518">MSSWSPASYTSGWTGLTSQGLSGALSVASGVVSAVSSSVPAHWVSSGVKSCIGNEPAWTGAAAAAAGRDRVLWAGFDCDDGAPSHPQFLCVCFANGFQIWRVLDAADDAAEAGGAWGAAGSVATRETQPLREVA</sequence>
<proteinExistence type="predicted"/>
<organism evidence="2">
    <name type="scientific">Cryptomonas curvata</name>
    <dbReference type="NCBI Taxonomy" id="233186"/>
    <lineage>
        <taxon>Eukaryota</taxon>
        <taxon>Cryptophyceae</taxon>
        <taxon>Cryptomonadales</taxon>
        <taxon>Cryptomonadaceae</taxon>
        <taxon>Cryptomonas</taxon>
    </lineage>
</organism>
<protein>
    <submittedName>
        <fullName evidence="2">Uncharacterized protein</fullName>
    </submittedName>
</protein>
<evidence type="ECO:0000313" key="1">
    <source>
        <dbReference type="EMBL" id="CAD8643240.1"/>
    </source>
</evidence>
<gene>
    <name evidence="1" type="ORF">CCUR1050_LOCUS20924</name>
    <name evidence="2" type="ORF">CCUR1050_LOCUS20925</name>
</gene>